<dbReference type="EMBL" id="LAZR01003589">
    <property type="protein sequence ID" value="KKN16687.1"/>
    <property type="molecule type" value="Genomic_DNA"/>
</dbReference>
<protein>
    <submittedName>
        <fullName evidence="2">Uncharacterized protein</fullName>
    </submittedName>
</protein>
<organism evidence="2">
    <name type="scientific">marine sediment metagenome</name>
    <dbReference type="NCBI Taxonomy" id="412755"/>
    <lineage>
        <taxon>unclassified sequences</taxon>
        <taxon>metagenomes</taxon>
        <taxon>ecological metagenomes</taxon>
    </lineage>
</organism>
<gene>
    <name evidence="2" type="ORF">LCGC14_0973280</name>
</gene>
<reference evidence="2" key="1">
    <citation type="journal article" date="2015" name="Nature">
        <title>Complex archaea that bridge the gap between prokaryotes and eukaryotes.</title>
        <authorList>
            <person name="Spang A."/>
            <person name="Saw J.H."/>
            <person name="Jorgensen S.L."/>
            <person name="Zaremba-Niedzwiedzka K."/>
            <person name="Martijn J."/>
            <person name="Lind A.E."/>
            <person name="van Eijk R."/>
            <person name="Schleper C."/>
            <person name="Guy L."/>
            <person name="Ettema T.J."/>
        </authorList>
    </citation>
    <scope>NUCLEOTIDE SEQUENCE</scope>
</reference>
<evidence type="ECO:0000256" key="1">
    <source>
        <dbReference type="SAM" id="MobiDB-lite"/>
    </source>
</evidence>
<evidence type="ECO:0000313" key="2">
    <source>
        <dbReference type="EMBL" id="KKN16687.1"/>
    </source>
</evidence>
<dbReference type="AlphaFoldDB" id="A0A0F9NX36"/>
<feature type="region of interest" description="Disordered" evidence="1">
    <location>
        <begin position="1"/>
        <end position="22"/>
    </location>
</feature>
<feature type="non-terminal residue" evidence="2">
    <location>
        <position position="22"/>
    </location>
</feature>
<accession>A0A0F9NX36</accession>
<name>A0A0F9NX36_9ZZZZ</name>
<proteinExistence type="predicted"/>
<sequence>MKASEFIKENASGGATAAGNVA</sequence>
<comment type="caution">
    <text evidence="2">The sequence shown here is derived from an EMBL/GenBank/DDBJ whole genome shotgun (WGS) entry which is preliminary data.</text>
</comment>